<name>A0A1X7TD07_AMPQE</name>
<reference evidence="4" key="1">
    <citation type="journal article" date="2010" name="Nature">
        <title>The Amphimedon queenslandica genome and the evolution of animal complexity.</title>
        <authorList>
            <person name="Srivastava M."/>
            <person name="Simakov O."/>
            <person name="Chapman J."/>
            <person name="Fahey B."/>
            <person name="Gauthier M.E."/>
            <person name="Mitros T."/>
            <person name="Richards G.S."/>
            <person name="Conaco C."/>
            <person name="Dacre M."/>
            <person name="Hellsten U."/>
            <person name="Larroux C."/>
            <person name="Putnam N.H."/>
            <person name="Stanke M."/>
            <person name="Adamska M."/>
            <person name="Darling A."/>
            <person name="Degnan S.M."/>
            <person name="Oakley T.H."/>
            <person name="Plachetzki D.C."/>
            <person name="Zhai Y."/>
            <person name="Adamski M."/>
            <person name="Calcino A."/>
            <person name="Cummins S.F."/>
            <person name="Goodstein D.M."/>
            <person name="Harris C."/>
            <person name="Jackson D.J."/>
            <person name="Leys S.P."/>
            <person name="Shu S."/>
            <person name="Woodcroft B.J."/>
            <person name="Vervoort M."/>
            <person name="Kosik K.S."/>
            <person name="Manning G."/>
            <person name="Degnan B.M."/>
            <person name="Rokhsar D.S."/>
        </authorList>
    </citation>
    <scope>NUCLEOTIDE SEQUENCE [LARGE SCALE GENOMIC DNA]</scope>
</reference>
<protein>
    <recommendedName>
        <fullName evidence="2">Proline-tRNA ligase class II C-terminal domain-containing protein</fullName>
    </recommendedName>
</protein>
<sequence>MDEQIAVLDNWDDFCSSLDKKMIIMSPYCGEVSCEDQIKKMSTREEAIEPGAPAMGAKALCIPFKQPKELSSDAGCVRRRCDNKAKYYTLFRRSY</sequence>
<dbReference type="KEGG" id="aqu:109588568"/>
<dbReference type="EnsemblMetazoa" id="Aqu2.1.12341_001">
    <property type="protein sequence ID" value="Aqu2.1.12341_001"/>
    <property type="gene ID" value="Aqu2.1.12341"/>
</dbReference>
<reference evidence="3" key="2">
    <citation type="submission" date="2017-05" db="UniProtKB">
        <authorList>
            <consortium name="EnsemblMetazoa"/>
        </authorList>
    </citation>
    <scope>IDENTIFICATION</scope>
</reference>
<dbReference type="InterPro" id="IPR016061">
    <property type="entry name" value="Pro-tRNA_ligase_II_C"/>
</dbReference>
<accession>A0A1X7TD07</accession>
<dbReference type="GO" id="GO:0005524">
    <property type="term" value="F:ATP binding"/>
    <property type="evidence" value="ECO:0007669"/>
    <property type="project" value="InterPro"/>
</dbReference>
<dbReference type="SMART" id="SM00946">
    <property type="entry name" value="ProRS-C_1"/>
    <property type="match status" value="1"/>
</dbReference>
<dbReference type="SUPFAM" id="SSF64586">
    <property type="entry name" value="C-terminal domain of ProRS"/>
    <property type="match status" value="1"/>
</dbReference>
<dbReference type="EnsemblMetazoa" id="XM_020004711.1">
    <property type="protein sequence ID" value="XP_019860270.1"/>
    <property type="gene ID" value="LOC109588568"/>
</dbReference>
<dbReference type="AlphaFoldDB" id="A0A1X7TD07"/>
<dbReference type="Proteomes" id="UP000007879">
    <property type="component" value="Unassembled WGS sequence"/>
</dbReference>
<proteinExistence type="predicted"/>
<dbReference type="GO" id="GO:0005737">
    <property type="term" value="C:cytoplasm"/>
    <property type="evidence" value="ECO:0007669"/>
    <property type="project" value="InterPro"/>
</dbReference>
<organism evidence="3">
    <name type="scientific">Amphimedon queenslandica</name>
    <name type="common">Sponge</name>
    <dbReference type="NCBI Taxonomy" id="400682"/>
    <lineage>
        <taxon>Eukaryota</taxon>
        <taxon>Metazoa</taxon>
        <taxon>Porifera</taxon>
        <taxon>Demospongiae</taxon>
        <taxon>Heteroscleromorpha</taxon>
        <taxon>Haplosclerida</taxon>
        <taxon>Niphatidae</taxon>
        <taxon>Amphimedon</taxon>
    </lineage>
</organism>
<evidence type="ECO:0000313" key="3">
    <source>
        <dbReference type="EnsemblMetazoa" id="Aqu2.1.12341_001"/>
    </source>
</evidence>
<dbReference type="STRING" id="400682.A0A1X7TD07"/>
<evidence type="ECO:0000259" key="2">
    <source>
        <dbReference type="SMART" id="SM00946"/>
    </source>
</evidence>
<dbReference type="eggNOG" id="KOG4163">
    <property type="taxonomic scope" value="Eukaryota"/>
</dbReference>
<dbReference type="GO" id="GO:0006433">
    <property type="term" value="P:prolyl-tRNA aminoacylation"/>
    <property type="evidence" value="ECO:0007669"/>
    <property type="project" value="InterPro"/>
</dbReference>
<dbReference type="InterPro" id="IPR004499">
    <property type="entry name" value="Pro-tRNA-ligase_IIa_arc-type"/>
</dbReference>
<evidence type="ECO:0000313" key="4">
    <source>
        <dbReference type="Proteomes" id="UP000007879"/>
    </source>
</evidence>
<dbReference type="OrthoDB" id="1350766at2759"/>
<gene>
    <name evidence="3" type="primary">109588568</name>
</gene>
<dbReference type="PANTHER" id="PTHR43382">
    <property type="entry name" value="PROLYL-TRNA SYNTHETASE"/>
    <property type="match status" value="1"/>
</dbReference>
<keyword evidence="4" id="KW-1185">Reference proteome</keyword>
<dbReference type="OMA" id="RRCDNKA"/>
<dbReference type="GO" id="GO:0017101">
    <property type="term" value="C:aminoacyl-tRNA synthetase multienzyme complex"/>
    <property type="evidence" value="ECO:0007669"/>
    <property type="project" value="TreeGrafter"/>
</dbReference>
<dbReference type="GO" id="GO:0004827">
    <property type="term" value="F:proline-tRNA ligase activity"/>
    <property type="evidence" value="ECO:0007669"/>
    <property type="project" value="InterPro"/>
</dbReference>
<evidence type="ECO:0000256" key="1">
    <source>
        <dbReference type="ARBA" id="ARBA00022917"/>
    </source>
</evidence>
<feature type="domain" description="Proline-tRNA ligase class II C-terminal" evidence="2">
    <location>
        <begin position="11"/>
        <end position="95"/>
    </location>
</feature>
<dbReference type="Pfam" id="PF09180">
    <property type="entry name" value="ProRS-C_1"/>
    <property type="match status" value="1"/>
</dbReference>
<dbReference type="FunFam" id="3.30.110.30:FF:000001">
    <property type="entry name" value="Bifunctional glutamate/proline--tRNA ligase"/>
    <property type="match status" value="1"/>
</dbReference>
<dbReference type="InParanoid" id="A0A1X7TD07"/>
<dbReference type="Gene3D" id="3.30.110.30">
    <property type="entry name" value="C-terminal domain of ProRS"/>
    <property type="match status" value="1"/>
</dbReference>
<dbReference type="PANTHER" id="PTHR43382:SF2">
    <property type="entry name" value="BIFUNCTIONAL GLUTAMATE_PROLINE--TRNA LIGASE"/>
    <property type="match status" value="1"/>
</dbReference>
<keyword evidence="1" id="KW-0648">Protein biosynthesis</keyword>
<dbReference type="InterPro" id="IPR017449">
    <property type="entry name" value="Pro-tRNA_synth_II"/>
</dbReference>